<keyword evidence="4 5" id="KW-0472">Membrane</keyword>
<reference evidence="7 8" key="1">
    <citation type="submission" date="2014-07" db="EMBL/GenBank/DDBJ databases">
        <title>Draft genome of Clostridium sulfidigenes 113A isolated from sediments associated with methane hydrate from Krishna Godavari basin.</title>
        <authorList>
            <person name="Honkalas V.S."/>
            <person name="Dabir A.P."/>
            <person name="Arora P."/>
            <person name="Dhakephalkar P.K."/>
        </authorList>
    </citation>
    <scope>NUCLEOTIDE SEQUENCE [LARGE SCALE GENOMIC DNA]</scope>
    <source>
        <strain evidence="7 8">113A</strain>
    </source>
</reference>
<comment type="caution">
    <text evidence="7">The sequence shown here is derived from an EMBL/GenBank/DDBJ whole genome shotgun (WGS) entry which is preliminary data.</text>
</comment>
<feature type="transmembrane region" description="Helical" evidence="5">
    <location>
        <begin position="54"/>
        <end position="74"/>
    </location>
</feature>
<accession>A0A084J9U9</accession>
<feature type="transmembrane region" description="Helical" evidence="5">
    <location>
        <begin position="189"/>
        <end position="209"/>
    </location>
</feature>
<dbReference type="AlphaFoldDB" id="A0A084J9U9"/>
<keyword evidence="2 5" id="KW-0812">Transmembrane</keyword>
<feature type="transmembrane region" description="Helical" evidence="5">
    <location>
        <begin position="360"/>
        <end position="381"/>
    </location>
</feature>
<feature type="transmembrane region" description="Helical" evidence="5">
    <location>
        <begin position="293"/>
        <end position="316"/>
    </location>
</feature>
<feature type="transmembrane region" description="Helical" evidence="5">
    <location>
        <begin position="221"/>
        <end position="239"/>
    </location>
</feature>
<dbReference type="GO" id="GO:0016020">
    <property type="term" value="C:membrane"/>
    <property type="evidence" value="ECO:0007669"/>
    <property type="project" value="UniProtKB-SubCell"/>
</dbReference>
<keyword evidence="8" id="KW-1185">Reference proteome</keyword>
<dbReference type="GO" id="GO:0015297">
    <property type="term" value="F:antiporter activity"/>
    <property type="evidence" value="ECO:0007669"/>
    <property type="project" value="InterPro"/>
</dbReference>
<dbReference type="STRING" id="318464.IO99_13085"/>
<evidence type="ECO:0000256" key="2">
    <source>
        <dbReference type="ARBA" id="ARBA00022692"/>
    </source>
</evidence>
<organism evidence="7 8">
    <name type="scientific">Clostridium sulfidigenes</name>
    <dbReference type="NCBI Taxonomy" id="318464"/>
    <lineage>
        <taxon>Bacteria</taxon>
        <taxon>Bacillati</taxon>
        <taxon>Bacillota</taxon>
        <taxon>Clostridia</taxon>
        <taxon>Eubacteriales</taxon>
        <taxon>Clostridiaceae</taxon>
        <taxon>Clostridium</taxon>
    </lineage>
</organism>
<dbReference type="EMBL" id="JPMD01000031">
    <property type="protein sequence ID" value="KEZ85733.1"/>
    <property type="molecule type" value="Genomic_DNA"/>
</dbReference>
<dbReference type="InterPro" id="IPR038770">
    <property type="entry name" value="Na+/solute_symporter_sf"/>
</dbReference>
<name>A0A084J9U9_9CLOT</name>
<proteinExistence type="predicted"/>
<evidence type="ECO:0000256" key="3">
    <source>
        <dbReference type="ARBA" id="ARBA00022989"/>
    </source>
</evidence>
<dbReference type="eggNOG" id="COG0475">
    <property type="taxonomic scope" value="Bacteria"/>
</dbReference>
<comment type="subcellular location">
    <subcellularLocation>
        <location evidence="1">Membrane</location>
        <topology evidence="1">Multi-pass membrane protein</topology>
    </subcellularLocation>
</comment>
<feature type="transmembrane region" description="Helical" evidence="5">
    <location>
        <begin position="6"/>
        <end position="24"/>
    </location>
</feature>
<dbReference type="RefSeq" id="WP_035133933.1">
    <property type="nucleotide sequence ID" value="NZ_JPMD01000031.1"/>
</dbReference>
<dbReference type="PANTHER" id="PTHR43021:SF2">
    <property type="entry name" value="CATION_H+ EXCHANGER DOMAIN-CONTAINING PROTEIN"/>
    <property type="match status" value="1"/>
</dbReference>
<dbReference type="PANTHER" id="PTHR43021">
    <property type="entry name" value="NA(+)/H(+) ANTIPORTER-RELATED"/>
    <property type="match status" value="1"/>
</dbReference>
<evidence type="ECO:0000256" key="1">
    <source>
        <dbReference type="ARBA" id="ARBA00004141"/>
    </source>
</evidence>
<dbReference type="Pfam" id="PF00999">
    <property type="entry name" value="Na_H_Exchanger"/>
    <property type="match status" value="1"/>
</dbReference>
<evidence type="ECO:0000313" key="8">
    <source>
        <dbReference type="Proteomes" id="UP000028542"/>
    </source>
</evidence>
<feature type="transmembrane region" description="Helical" evidence="5">
    <location>
        <begin position="115"/>
        <end position="135"/>
    </location>
</feature>
<dbReference type="Proteomes" id="UP000028542">
    <property type="component" value="Unassembled WGS sequence"/>
</dbReference>
<dbReference type="Gene3D" id="1.20.1530.20">
    <property type="match status" value="1"/>
</dbReference>
<feature type="transmembrane region" description="Helical" evidence="5">
    <location>
        <begin position="147"/>
        <end position="169"/>
    </location>
</feature>
<sequence>MNWLYVLGIVILAGIFLGLLVSYIKLPKVTGYLLAGIIIGPFVLKIVPTEAIHGLTVISEAALGFIAYSIGSSLNFKDLKKIGSGIIIIALFEALMAVVVVTLVMITVFKQPLAFSLSLGAIASATAPAATIMVLKQYRAKGPLVNTLIPVVAIDDAIAVIAFGIALSIAKALTNGTGALTVMSIMNPFIEIIGSAVLGIILGFVLAFINRLSNSREQTMSMAIGVILLAIGLANKLHLSGLLTCMVMGGTISNITDGKTKLLTVLDEFTNPIFIAFFTISGLELDMSVLKTVGIIGAGYVIARVIGKVLGAYLGAKIAKSEPIVQKYLGLTLVPQAGVAIGLALIVQNELPAYGTQIRTIILAGTVIYELIGPLCTKIAIFKAGEANKA</sequence>
<feature type="transmembrane region" description="Helical" evidence="5">
    <location>
        <begin position="31"/>
        <end position="48"/>
    </location>
</feature>
<feature type="transmembrane region" description="Helical" evidence="5">
    <location>
        <begin position="328"/>
        <end position="348"/>
    </location>
</feature>
<dbReference type="GO" id="GO:1902600">
    <property type="term" value="P:proton transmembrane transport"/>
    <property type="evidence" value="ECO:0007669"/>
    <property type="project" value="InterPro"/>
</dbReference>
<evidence type="ECO:0000256" key="4">
    <source>
        <dbReference type="ARBA" id="ARBA00023136"/>
    </source>
</evidence>
<evidence type="ECO:0000256" key="5">
    <source>
        <dbReference type="SAM" id="Phobius"/>
    </source>
</evidence>
<evidence type="ECO:0000259" key="6">
    <source>
        <dbReference type="Pfam" id="PF00999"/>
    </source>
</evidence>
<feature type="domain" description="Cation/H+ exchanger transmembrane" evidence="6">
    <location>
        <begin position="15"/>
        <end position="377"/>
    </location>
</feature>
<feature type="transmembrane region" description="Helical" evidence="5">
    <location>
        <begin position="86"/>
        <end position="109"/>
    </location>
</feature>
<gene>
    <name evidence="7" type="ORF">IO99_13085</name>
</gene>
<dbReference type="InterPro" id="IPR006153">
    <property type="entry name" value="Cation/H_exchanger_TM"/>
</dbReference>
<protein>
    <recommendedName>
        <fullName evidence="6">Cation/H+ exchanger transmembrane domain-containing protein</fullName>
    </recommendedName>
</protein>
<evidence type="ECO:0000313" key="7">
    <source>
        <dbReference type="EMBL" id="KEZ85733.1"/>
    </source>
</evidence>
<keyword evidence="3 5" id="KW-1133">Transmembrane helix</keyword>